<protein>
    <submittedName>
        <fullName evidence="9">Binding-protein-dependent transport systems inner membrane component</fullName>
    </submittedName>
</protein>
<feature type="transmembrane region" description="Helical" evidence="7">
    <location>
        <begin position="150"/>
        <end position="170"/>
    </location>
</feature>
<dbReference type="InterPro" id="IPR000515">
    <property type="entry name" value="MetI-like"/>
</dbReference>
<dbReference type="OrthoDB" id="37175at2"/>
<comment type="similarity">
    <text evidence="7">Belongs to the binding-protein-dependent transport system permease family.</text>
</comment>
<dbReference type="RefSeq" id="WP_012003191.1">
    <property type="nucleotide sequence ID" value="NC_009828.1"/>
</dbReference>
<name>A8F6C6_PSELT</name>
<dbReference type="GO" id="GO:0005886">
    <property type="term" value="C:plasma membrane"/>
    <property type="evidence" value="ECO:0007669"/>
    <property type="project" value="UniProtKB-SubCell"/>
</dbReference>
<feature type="transmembrane region" description="Helical" evidence="7">
    <location>
        <begin position="16"/>
        <end position="37"/>
    </location>
</feature>
<keyword evidence="2 7" id="KW-0813">Transport</keyword>
<dbReference type="PROSITE" id="PS50928">
    <property type="entry name" value="ABC_TM1"/>
    <property type="match status" value="1"/>
</dbReference>
<keyword evidence="5 7" id="KW-1133">Transmembrane helix</keyword>
<gene>
    <name evidence="9" type="ordered locus">Tlet_1145</name>
</gene>
<dbReference type="eggNOG" id="COG0395">
    <property type="taxonomic scope" value="Bacteria"/>
</dbReference>
<dbReference type="Gene3D" id="1.10.3720.10">
    <property type="entry name" value="MetI-like"/>
    <property type="match status" value="1"/>
</dbReference>
<dbReference type="AlphaFoldDB" id="A8F6C6"/>
<comment type="subcellular location">
    <subcellularLocation>
        <location evidence="1 7">Cell membrane</location>
        <topology evidence="1 7">Multi-pass membrane protein</topology>
    </subcellularLocation>
</comment>
<feature type="transmembrane region" description="Helical" evidence="7">
    <location>
        <begin position="251"/>
        <end position="274"/>
    </location>
</feature>
<feature type="transmembrane region" description="Helical" evidence="7">
    <location>
        <begin position="85"/>
        <end position="106"/>
    </location>
</feature>
<keyword evidence="3" id="KW-1003">Cell membrane</keyword>
<keyword evidence="10" id="KW-1185">Reference proteome</keyword>
<dbReference type="EMBL" id="CP000812">
    <property type="protein sequence ID" value="ABV33710.1"/>
    <property type="molecule type" value="Genomic_DNA"/>
</dbReference>
<dbReference type="PANTHER" id="PTHR43744:SF12">
    <property type="entry name" value="ABC TRANSPORTER PERMEASE PROTEIN MG189-RELATED"/>
    <property type="match status" value="1"/>
</dbReference>
<dbReference type="HOGENOM" id="CLU_016047_1_1_0"/>
<evidence type="ECO:0000256" key="5">
    <source>
        <dbReference type="ARBA" id="ARBA00022989"/>
    </source>
</evidence>
<feature type="transmembrane region" description="Helical" evidence="7">
    <location>
        <begin position="118"/>
        <end position="138"/>
    </location>
</feature>
<dbReference type="CDD" id="cd06261">
    <property type="entry name" value="TM_PBP2"/>
    <property type="match status" value="1"/>
</dbReference>
<organism evidence="9 10">
    <name type="scientific">Pseudothermotoga lettingae (strain ATCC BAA-301 / DSM 14385 / NBRC 107922 / TMO)</name>
    <name type="common">Thermotoga lettingae</name>
    <dbReference type="NCBI Taxonomy" id="416591"/>
    <lineage>
        <taxon>Bacteria</taxon>
        <taxon>Thermotogati</taxon>
        <taxon>Thermotogota</taxon>
        <taxon>Thermotogae</taxon>
        <taxon>Thermotogales</taxon>
        <taxon>Thermotogaceae</taxon>
        <taxon>Pseudothermotoga</taxon>
    </lineage>
</organism>
<reference evidence="9 10" key="1">
    <citation type="submission" date="2007-08" db="EMBL/GenBank/DDBJ databases">
        <title>Complete sequence of Thermotoga lettingae TMO.</title>
        <authorList>
            <consortium name="US DOE Joint Genome Institute"/>
            <person name="Copeland A."/>
            <person name="Lucas S."/>
            <person name="Lapidus A."/>
            <person name="Barry K."/>
            <person name="Glavina del Rio T."/>
            <person name="Dalin E."/>
            <person name="Tice H."/>
            <person name="Pitluck S."/>
            <person name="Foster B."/>
            <person name="Bruce D."/>
            <person name="Schmutz J."/>
            <person name="Larimer F."/>
            <person name="Land M."/>
            <person name="Hauser L."/>
            <person name="Kyrpides N."/>
            <person name="Mikhailova N."/>
            <person name="Nelson K."/>
            <person name="Gogarten J.P."/>
            <person name="Noll K."/>
            <person name="Richardson P."/>
        </authorList>
    </citation>
    <scope>NUCLEOTIDE SEQUENCE [LARGE SCALE GENOMIC DNA]</scope>
    <source>
        <strain evidence="10">ATCC BAA-301 / DSM 14385 / NBRC 107922 / TMO</strain>
    </source>
</reference>
<sequence length="289" mass="32108" precursor="true">MPRRIPKKLRRRIKTTLFTVCIWVLGIFWFAPIFWMLSTSLKPTNTAVTEQIPRWIPQPFTVENFENVFQAASGINVSRALLNSLIVAILATIAGLVVATPAAYALARLKFPGQKVIFWMYVAILAFPSVLFLVPNFYIVNRLGMMDSFAALILPGLGGTFGVFLLRQYMLGVPREIEESALIDGCNRFRILISIVIPLIRPALVTLGLMTFLGSWNSFLWPLIVLTTSSKFTLPIALVRFSAGWGDPYRGIGTTMAAAFISVAPVLIIFVLFYRYLIRGISLGAIGKG</sequence>
<dbReference type="PANTHER" id="PTHR43744">
    <property type="entry name" value="ABC TRANSPORTER PERMEASE PROTEIN MG189-RELATED-RELATED"/>
    <property type="match status" value="1"/>
</dbReference>
<feature type="transmembrane region" description="Helical" evidence="7">
    <location>
        <begin position="191"/>
        <end position="213"/>
    </location>
</feature>
<dbReference type="Proteomes" id="UP000002016">
    <property type="component" value="Chromosome"/>
</dbReference>
<feature type="domain" description="ABC transmembrane type-1" evidence="8">
    <location>
        <begin position="81"/>
        <end position="273"/>
    </location>
</feature>
<evidence type="ECO:0000256" key="2">
    <source>
        <dbReference type="ARBA" id="ARBA00022448"/>
    </source>
</evidence>
<dbReference type="STRING" id="416591.Tlet_1145"/>
<evidence type="ECO:0000313" key="10">
    <source>
        <dbReference type="Proteomes" id="UP000002016"/>
    </source>
</evidence>
<evidence type="ECO:0000256" key="4">
    <source>
        <dbReference type="ARBA" id="ARBA00022692"/>
    </source>
</evidence>
<dbReference type="Pfam" id="PF00528">
    <property type="entry name" value="BPD_transp_1"/>
    <property type="match status" value="1"/>
</dbReference>
<dbReference type="GO" id="GO:0055085">
    <property type="term" value="P:transmembrane transport"/>
    <property type="evidence" value="ECO:0007669"/>
    <property type="project" value="InterPro"/>
</dbReference>
<evidence type="ECO:0000313" key="9">
    <source>
        <dbReference type="EMBL" id="ABV33710.1"/>
    </source>
</evidence>
<reference evidence="9 10" key="2">
    <citation type="journal article" date="2009" name="Proc. Natl. Acad. Sci. U.S.A.">
        <title>On the chimeric nature, thermophilic origin, and phylogenetic placement of the Thermotogales.</title>
        <authorList>
            <person name="Zhaxybayeva O."/>
            <person name="Swithers K.S."/>
            <person name="Lapierre P."/>
            <person name="Fournier G.P."/>
            <person name="Bickhart D.M."/>
            <person name="DeBoy R.T."/>
            <person name="Nelson K.E."/>
            <person name="Nesbo C.L."/>
            <person name="Doolittle W.F."/>
            <person name="Gogarten J.P."/>
            <person name="Noll K.M."/>
        </authorList>
    </citation>
    <scope>NUCLEOTIDE SEQUENCE [LARGE SCALE GENOMIC DNA]</scope>
    <source>
        <strain evidence="10">ATCC BAA-301 / DSM 14385 / NBRC 107922 / TMO</strain>
    </source>
</reference>
<keyword evidence="6 7" id="KW-0472">Membrane</keyword>
<dbReference type="SUPFAM" id="SSF161098">
    <property type="entry name" value="MetI-like"/>
    <property type="match status" value="1"/>
</dbReference>
<accession>A8F6C6</accession>
<dbReference type="KEGG" id="tle:Tlet_1145"/>
<evidence type="ECO:0000259" key="8">
    <source>
        <dbReference type="PROSITE" id="PS50928"/>
    </source>
</evidence>
<evidence type="ECO:0000256" key="6">
    <source>
        <dbReference type="ARBA" id="ARBA00023136"/>
    </source>
</evidence>
<evidence type="ECO:0000256" key="1">
    <source>
        <dbReference type="ARBA" id="ARBA00004651"/>
    </source>
</evidence>
<evidence type="ECO:0000256" key="3">
    <source>
        <dbReference type="ARBA" id="ARBA00022475"/>
    </source>
</evidence>
<dbReference type="InterPro" id="IPR035906">
    <property type="entry name" value="MetI-like_sf"/>
</dbReference>
<proteinExistence type="inferred from homology"/>
<evidence type="ECO:0000256" key="7">
    <source>
        <dbReference type="RuleBase" id="RU363032"/>
    </source>
</evidence>
<keyword evidence="4 7" id="KW-0812">Transmembrane</keyword>